<dbReference type="OrthoDB" id="4757095at2759"/>
<dbReference type="EMBL" id="KB445578">
    <property type="protein sequence ID" value="EMD90745.1"/>
    <property type="molecule type" value="Genomic_DNA"/>
</dbReference>
<protein>
    <recommendedName>
        <fullName evidence="2">DUF7730 domain-containing protein</fullName>
    </recommendedName>
</protein>
<evidence type="ECO:0000313" key="3">
    <source>
        <dbReference type="EMBL" id="EMD90745.1"/>
    </source>
</evidence>
<feature type="compositionally biased region" description="Low complexity" evidence="1">
    <location>
        <begin position="23"/>
        <end position="32"/>
    </location>
</feature>
<proteinExistence type="predicted"/>
<accession>M2SZE6</accession>
<dbReference type="AlphaFoldDB" id="M2SZE6"/>
<sequence length="322" mass="36179">MKLKATLHARIPGIHWSPHDLVSPEPSSSSSKPKSRMPFSLKSSAPDPATTIRPRKSRLGPTTTFEPNAGLDARTLAQGQSLFFARLPIELRRMVYEFVMGEQVVHLTLSQKRRFGHCICQCETDGPRKGKQQCSCRVLVGGKKGARLDGGGAALVRTCRRIYAEAIPHLYRTHTFSLLHITHLLYLPSSVPQLRLNTIRTLHLRWAIRALPYLRRGPSSRVAYREDTANWERGWAIIAGMQGLRELYVVLIDPSPQGLWERNWLQLEDVLLESVRGVTRPRDAVVVMPYQSCGVDWDMGDGCVRLVRPEDGGAEEDDKGDV</sequence>
<dbReference type="InterPro" id="IPR056632">
    <property type="entry name" value="DUF7730"/>
</dbReference>
<dbReference type="OMA" id="QWVETCR"/>
<feature type="domain" description="DUF7730" evidence="2">
    <location>
        <begin position="77"/>
        <end position="309"/>
    </location>
</feature>
<gene>
    <name evidence="3" type="ORF">COCHEDRAFT_1157734</name>
</gene>
<evidence type="ECO:0000313" key="4">
    <source>
        <dbReference type="Proteomes" id="UP000016936"/>
    </source>
</evidence>
<name>M2SZE6_COCH5</name>
<evidence type="ECO:0000256" key="1">
    <source>
        <dbReference type="SAM" id="MobiDB-lite"/>
    </source>
</evidence>
<dbReference type="STRING" id="701091.M2SZE6"/>
<reference evidence="3 4" key="1">
    <citation type="journal article" date="2012" name="PLoS Pathog.">
        <title>Diverse lifestyles and strategies of plant pathogenesis encoded in the genomes of eighteen Dothideomycetes fungi.</title>
        <authorList>
            <person name="Ohm R.A."/>
            <person name="Feau N."/>
            <person name="Henrissat B."/>
            <person name="Schoch C.L."/>
            <person name="Horwitz B.A."/>
            <person name="Barry K.W."/>
            <person name="Condon B.J."/>
            <person name="Copeland A.C."/>
            <person name="Dhillon B."/>
            <person name="Glaser F."/>
            <person name="Hesse C.N."/>
            <person name="Kosti I."/>
            <person name="LaButti K."/>
            <person name="Lindquist E.A."/>
            <person name="Lucas S."/>
            <person name="Salamov A.A."/>
            <person name="Bradshaw R.E."/>
            <person name="Ciuffetti L."/>
            <person name="Hamelin R.C."/>
            <person name="Kema G.H.J."/>
            <person name="Lawrence C."/>
            <person name="Scott J.A."/>
            <person name="Spatafora J.W."/>
            <person name="Turgeon B.G."/>
            <person name="de Wit P.J.G.M."/>
            <person name="Zhong S."/>
            <person name="Goodwin S.B."/>
            <person name="Grigoriev I.V."/>
        </authorList>
    </citation>
    <scope>NUCLEOTIDE SEQUENCE [LARGE SCALE GENOMIC DNA]</scope>
    <source>
        <strain evidence="4">C5 / ATCC 48332 / race O</strain>
    </source>
</reference>
<dbReference type="eggNOG" id="ENOG502SSV2">
    <property type="taxonomic scope" value="Eukaryota"/>
</dbReference>
<evidence type="ECO:0000259" key="2">
    <source>
        <dbReference type="Pfam" id="PF24864"/>
    </source>
</evidence>
<feature type="region of interest" description="Disordered" evidence="1">
    <location>
        <begin position="18"/>
        <end position="67"/>
    </location>
</feature>
<dbReference type="Pfam" id="PF24864">
    <property type="entry name" value="DUF7730"/>
    <property type="match status" value="1"/>
</dbReference>
<reference evidence="4" key="2">
    <citation type="journal article" date="2013" name="PLoS Genet.">
        <title>Comparative genome structure, secondary metabolite, and effector coding capacity across Cochliobolus pathogens.</title>
        <authorList>
            <person name="Condon B.J."/>
            <person name="Leng Y."/>
            <person name="Wu D."/>
            <person name="Bushley K.E."/>
            <person name="Ohm R.A."/>
            <person name="Otillar R."/>
            <person name="Martin J."/>
            <person name="Schackwitz W."/>
            <person name="Grimwood J."/>
            <person name="MohdZainudin N."/>
            <person name="Xue C."/>
            <person name="Wang R."/>
            <person name="Manning V.A."/>
            <person name="Dhillon B."/>
            <person name="Tu Z.J."/>
            <person name="Steffenson B.J."/>
            <person name="Salamov A."/>
            <person name="Sun H."/>
            <person name="Lowry S."/>
            <person name="LaButti K."/>
            <person name="Han J."/>
            <person name="Copeland A."/>
            <person name="Lindquist E."/>
            <person name="Barry K."/>
            <person name="Schmutz J."/>
            <person name="Baker S.E."/>
            <person name="Ciuffetti L.M."/>
            <person name="Grigoriev I.V."/>
            <person name="Zhong S."/>
            <person name="Turgeon B.G."/>
        </authorList>
    </citation>
    <scope>NUCLEOTIDE SEQUENCE [LARGE SCALE GENOMIC DNA]</scope>
    <source>
        <strain evidence="4">C5 / ATCC 48332 / race O</strain>
    </source>
</reference>
<keyword evidence="4" id="KW-1185">Reference proteome</keyword>
<dbReference type="Proteomes" id="UP000016936">
    <property type="component" value="Unassembled WGS sequence"/>
</dbReference>
<dbReference type="HOGENOM" id="CLU_075337_0_0_1"/>
<organism evidence="3 4">
    <name type="scientific">Cochliobolus heterostrophus (strain C5 / ATCC 48332 / race O)</name>
    <name type="common">Southern corn leaf blight fungus</name>
    <name type="synonym">Bipolaris maydis</name>
    <dbReference type="NCBI Taxonomy" id="701091"/>
    <lineage>
        <taxon>Eukaryota</taxon>
        <taxon>Fungi</taxon>
        <taxon>Dikarya</taxon>
        <taxon>Ascomycota</taxon>
        <taxon>Pezizomycotina</taxon>
        <taxon>Dothideomycetes</taxon>
        <taxon>Pleosporomycetidae</taxon>
        <taxon>Pleosporales</taxon>
        <taxon>Pleosporineae</taxon>
        <taxon>Pleosporaceae</taxon>
        <taxon>Bipolaris</taxon>
    </lineage>
</organism>
<dbReference type="PANTHER" id="PTHR38790:SF9">
    <property type="entry name" value="F-BOX DOMAIN-CONTAINING PROTEIN"/>
    <property type="match status" value="1"/>
</dbReference>
<dbReference type="PANTHER" id="PTHR38790">
    <property type="entry name" value="2EXR DOMAIN-CONTAINING PROTEIN-RELATED"/>
    <property type="match status" value="1"/>
</dbReference>